<keyword evidence="2 4" id="KW-0964">Secreted</keyword>
<dbReference type="SUPFAM" id="SSF64518">
    <property type="entry name" value="Phase 1 flagellin"/>
    <property type="match status" value="1"/>
</dbReference>
<evidence type="ECO:0000313" key="7">
    <source>
        <dbReference type="EMBL" id="WDD98605.1"/>
    </source>
</evidence>
<keyword evidence="3 4" id="KW-0975">Bacterial flagellum</keyword>
<keyword evidence="7" id="KW-0282">Flagellum</keyword>
<dbReference type="PANTHER" id="PTHR42792:SF2">
    <property type="entry name" value="FLAGELLIN"/>
    <property type="match status" value="1"/>
</dbReference>
<dbReference type="Gene3D" id="6.10.280.190">
    <property type="match status" value="1"/>
</dbReference>
<dbReference type="GO" id="GO:0005198">
    <property type="term" value="F:structural molecule activity"/>
    <property type="evidence" value="ECO:0007669"/>
    <property type="project" value="UniProtKB-UniRule"/>
</dbReference>
<dbReference type="PRINTS" id="PR00207">
    <property type="entry name" value="FLAGELLIN"/>
</dbReference>
<dbReference type="InterPro" id="IPR042187">
    <property type="entry name" value="Flagellin_C_sub2"/>
</dbReference>
<proteinExistence type="inferred from homology"/>
<dbReference type="GO" id="GO:0005576">
    <property type="term" value="C:extracellular region"/>
    <property type="evidence" value="ECO:0007669"/>
    <property type="project" value="UniProtKB-SubCell"/>
</dbReference>
<dbReference type="InterPro" id="IPR046358">
    <property type="entry name" value="Flagellin_C"/>
</dbReference>
<dbReference type="GO" id="GO:0009288">
    <property type="term" value="C:bacterial-type flagellum"/>
    <property type="evidence" value="ECO:0007669"/>
    <property type="project" value="UniProtKB-SubCell"/>
</dbReference>
<feature type="domain" description="Flagellin N-terminal" evidence="5">
    <location>
        <begin position="6"/>
        <end position="141"/>
    </location>
</feature>
<dbReference type="RefSeq" id="WP_044833031.1">
    <property type="nucleotide sequence ID" value="NZ_CP059735.1"/>
</dbReference>
<feature type="domain" description="Flagellin C-terminal" evidence="6">
    <location>
        <begin position="407"/>
        <end position="491"/>
    </location>
</feature>
<dbReference type="InterPro" id="IPR001029">
    <property type="entry name" value="Flagellin_N"/>
</dbReference>
<dbReference type="Gene3D" id="6.10.10.10">
    <property type="entry name" value="Flagellar export chaperone, C-terminal domain"/>
    <property type="match status" value="1"/>
</dbReference>
<comment type="similarity">
    <text evidence="1 4">Belongs to the bacterial flagellin family.</text>
</comment>
<comment type="function">
    <text evidence="4">Flagellin is the subunit protein which polymerizes to form the filaments of bacterial flagella.</text>
</comment>
<dbReference type="Gene3D" id="2.170.280.10">
    <property type="entry name" value="f41 fragment of flagellin, middle domain"/>
    <property type="match status" value="1"/>
</dbReference>
<keyword evidence="8" id="KW-1185">Reference proteome</keyword>
<evidence type="ECO:0000256" key="2">
    <source>
        <dbReference type="ARBA" id="ARBA00022525"/>
    </source>
</evidence>
<evidence type="ECO:0000259" key="5">
    <source>
        <dbReference type="Pfam" id="PF00669"/>
    </source>
</evidence>
<dbReference type="EMBL" id="CP059735">
    <property type="protein sequence ID" value="WDD98605.1"/>
    <property type="molecule type" value="Genomic_DNA"/>
</dbReference>
<dbReference type="Pfam" id="PF00669">
    <property type="entry name" value="Flagellin_N"/>
    <property type="match status" value="1"/>
</dbReference>
<dbReference type="PANTHER" id="PTHR42792">
    <property type="entry name" value="FLAGELLIN"/>
    <property type="match status" value="1"/>
</dbReference>
<dbReference type="Pfam" id="PF00700">
    <property type="entry name" value="Flagellin_C"/>
    <property type="match status" value="1"/>
</dbReference>
<evidence type="ECO:0000259" key="6">
    <source>
        <dbReference type="Pfam" id="PF00700"/>
    </source>
</evidence>
<accession>A0AAF0C364</accession>
<dbReference type="Gene3D" id="2.30.220.10">
    <property type="entry name" value="f41 fragment of flagellin, C-terminal domain"/>
    <property type="match status" value="1"/>
</dbReference>
<reference evidence="7 8" key="1">
    <citation type="journal article" date="2015" name="Genome Announc.">
        <title>Draft Genome Sequences of Marine Isolates of Thalassomonas viridans and Thalassomonas actiniarum.</title>
        <authorList>
            <person name="Olonade I."/>
            <person name="van Zyl L.J."/>
            <person name="Trindade M."/>
        </authorList>
    </citation>
    <scope>NUCLEOTIDE SEQUENCE [LARGE SCALE GENOMIC DNA]</scope>
    <source>
        <strain evidence="7 8">A5K-106</strain>
    </source>
</reference>
<sequence length="491" mass="51009">MALVVTSNIESLHVQRNLAKSTQGLATSMQRITSGMRINSAKDDAAGIQISGNLTSQINGLNLAQRNASDGISIAQTAEGALIESTAILQRMRELSLQAANGINNLEDRDALQQEMSSLQQELTLITESTHFGDMRLLDGSFGTRGFQVGANANETLNITLKNFSSDAIGAYQVNGEPRHSGVSNIGFLLAGEMGTDDPLTSDNWNINGTSISLPAGDAAAVIADTLNNAVPGIGASAQLTTRIQNLTSADTGTLEFVKGYNGSSYDAVDSFDLADYAGDMEKLAADLTSNGYFAVYDPELNGGAGAIELVAEDVDGINISNSATVELEKNGTSIPASGHVNGVHQGAELHLSSADKISVSGSAVNHYLALGAAGAAGNSGGTATLNTIDNLDISGADAVGAQSAVEVIDAALTQIDSSRATLGAIQNRFNHTIKNLANMAENTTESRGRIQDTDYAFETSQMTKQQILQQAGTSVLSQANQLPQAALSLL</sequence>
<protein>
    <recommendedName>
        <fullName evidence="4">Flagellin</fullName>
    </recommendedName>
</protein>
<keyword evidence="7" id="KW-0966">Cell projection</keyword>
<dbReference type="AlphaFoldDB" id="A0AAF0C364"/>
<dbReference type="Proteomes" id="UP000032568">
    <property type="component" value="Chromosome"/>
</dbReference>
<dbReference type="KEGG" id="tact:SG35_025700"/>
<name>A0AAF0C364_9GAMM</name>
<evidence type="ECO:0000256" key="1">
    <source>
        <dbReference type="ARBA" id="ARBA00005709"/>
    </source>
</evidence>
<evidence type="ECO:0000313" key="8">
    <source>
        <dbReference type="Proteomes" id="UP000032568"/>
    </source>
</evidence>
<dbReference type="Gene3D" id="1.20.1330.10">
    <property type="entry name" value="f41 fragment of flagellin, N-terminal domain"/>
    <property type="match status" value="1"/>
</dbReference>
<organism evidence="7 8">
    <name type="scientific">Thalassomonas actiniarum</name>
    <dbReference type="NCBI Taxonomy" id="485447"/>
    <lineage>
        <taxon>Bacteria</taxon>
        <taxon>Pseudomonadati</taxon>
        <taxon>Pseudomonadota</taxon>
        <taxon>Gammaproteobacteria</taxon>
        <taxon>Alteromonadales</taxon>
        <taxon>Colwelliaceae</taxon>
        <taxon>Thalassomonas</taxon>
    </lineage>
</organism>
<dbReference type="InterPro" id="IPR001492">
    <property type="entry name" value="Flagellin"/>
</dbReference>
<comment type="subcellular location">
    <subcellularLocation>
        <location evidence="4">Secreted</location>
    </subcellularLocation>
    <subcellularLocation>
        <location evidence="4">Bacterial flagellum</location>
    </subcellularLocation>
</comment>
<reference evidence="7 8" key="2">
    <citation type="journal article" date="2022" name="Mar. Drugs">
        <title>Bioassay-Guided Fractionation Leads to the Detection of Cholic Acid Generated by the Rare Thalassomonas sp.</title>
        <authorList>
            <person name="Pheiffer F."/>
            <person name="Schneider Y.K."/>
            <person name="Hansen E.H."/>
            <person name="Andersen J.H."/>
            <person name="Isaksson J."/>
            <person name="Busche T."/>
            <person name="R C."/>
            <person name="Kalinowski J."/>
            <person name="Zyl L.V."/>
            <person name="Trindade M."/>
        </authorList>
    </citation>
    <scope>NUCLEOTIDE SEQUENCE [LARGE SCALE GENOMIC DNA]</scope>
    <source>
        <strain evidence="7 8">A5K-106</strain>
    </source>
</reference>
<evidence type="ECO:0000256" key="3">
    <source>
        <dbReference type="ARBA" id="ARBA00023143"/>
    </source>
</evidence>
<keyword evidence="7" id="KW-0969">Cilium</keyword>
<evidence type="ECO:0000256" key="4">
    <source>
        <dbReference type="RuleBase" id="RU362073"/>
    </source>
</evidence>
<gene>
    <name evidence="7" type="ORF">SG35_025700</name>
</gene>